<dbReference type="STRING" id="4536.A0A0E0I964"/>
<accession>A0A0E0I964</accession>
<dbReference type="AlphaFoldDB" id="A0A0E0I964"/>
<evidence type="ECO:0000256" key="8">
    <source>
        <dbReference type="SAM" id="MobiDB-lite"/>
    </source>
</evidence>
<comment type="subcellular location">
    <subcellularLocation>
        <location evidence="1">Nucleus</location>
    </subcellularLocation>
</comment>
<dbReference type="GO" id="GO:0005634">
    <property type="term" value="C:nucleus"/>
    <property type="evidence" value="ECO:0007669"/>
    <property type="project" value="UniProtKB-SubCell"/>
</dbReference>
<organism evidence="10">
    <name type="scientific">Oryza nivara</name>
    <name type="common">Indian wild rice</name>
    <name type="synonym">Oryza sativa f. spontanea</name>
    <dbReference type="NCBI Taxonomy" id="4536"/>
    <lineage>
        <taxon>Eukaryota</taxon>
        <taxon>Viridiplantae</taxon>
        <taxon>Streptophyta</taxon>
        <taxon>Embryophyta</taxon>
        <taxon>Tracheophyta</taxon>
        <taxon>Spermatophyta</taxon>
        <taxon>Magnoliopsida</taxon>
        <taxon>Liliopsida</taxon>
        <taxon>Poales</taxon>
        <taxon>Poaceae</taxon>
        <taxon>BOP clade</taxon>
        <taxon>Oryzoideae</taxon>
        <taxon>Oryzeae</taxon>
        <taxon>Oryzinae</taxon>
        <taxon>Oryza</taxon>
    </lineage>
</organism>
<dbReference type="Gramene" id="ONIVA08G08380.1">
    <property type="protein sequence ID" value="ONIVA08G08380.1"/>
    <property type="gene ID" value="ONIVA08G08380"/>
</dbReference>
<protein>
    <recommendedName>
        <fullName evidence="9">ALOG domain-containing protein</fullName>
    </recommendedName>
</protein>
<evidence type="ECO:0000313" key="11">
    <source>
        <dbReference type="Proteomes" id="UP000006591"/>
    </source>
</evidence>
<feature type="region of interest" description="Disordered" evidence="8">
    <location>
        <begin position="1"/>
        <end position="25"/>
    </location>
</feature>
<name>A0A0E0I964_ORYNI</name>
<evidence type="ECO:0000256" key="6">
    <source>
        <dbReference type="ARBA" id="ARBA00023163"/>
    </source>
</evidence>
<dbReference type="GO" id="GO:0009416">
    <property type="term" value="P:response to light stimulus"/>
    <property type="evidence" value="ECO:0007669"/>
    <property type="project" value="TreeGrafter"/>
</dbReference>
<evidence type="ECO:0000256" key="3">
    <source>
        <dbReference type="ARBA" id="ARBA00022473"/>
    </source>
</evidence>
<keyword evidence="6" id="KW-0804">Transcription</keyword>
<dbReference type="InterPro" id="IPR040222">
    <property type="entry name" value="ALOG"/>
</dbReference>
<dbReference type="EnsemblPlants" id="ONIVA08G08380.1">
    <property type="protein sequence ID" value="ONIVA08G08380.1"/>
    <property type="gene ID" value="ONIVA08G08380"/>
</dbReference>
<sequence length="197" mass="21562">MARTVAGGVERGGGGGGRARGRRSHPSLPVPCPCLLRQAWGSLNALVGRFRAAFEEHGGQPEANPFGARAVRLYLHEVCDCQAKARGIAYEKKRRKRPPTSSSHSQAAAAATSSVSLPLARCRHRRCRRDQPTWELVSPSLWLTVPDSLMVVLCAQVQIKSKAERKRLWMLPSDSPSTGTHLTLKDSSEISENTISW</sequence>
<feature type="compositionally biased region" description="Low complexity" evidence="8">
    <location>
        <begin position="101"/>
        <end position="112"/>
    </location>
</feature>
<comment type="similarity">
    <text evidence="2">Belongs to the plant homeotic and developmental regulators ALOG protein family.</text>
</comment>
<evidence type="ECO:0000256" key="4">
    <source>
        <dbReference type="ARBA" id="ARBA00023015"/>
    </source>
</evidence>
<dbReference type="Pfam" id="PF04852">
    <property type="entry name" value="ALOG_dom"/>
    <property type="match status" value="1"/>
</dbReference>
<dbReference type="PANTHER" id="PTHR31165:SF121">
    <property type="entry name" value="PROTEIN G1-LIKE2"/>
    <property type="match status" value="1"/>
</dbReference>
<feature type="compositionally biased region" description="Gly residues" evidence="8">
    <location>
        <begin position="9"/>
        <end position="18"/>
    </location>
</feature>
<feature type="domain" description="ALOG" evidence="9">
    <location>
        <begin position="1"/>
        <end position="94"/>
    </location>
</feature>
<evidence type="ECO:0000313" key="10">
    <source>
        <dbReference type="EnsemblPlants" id="ONIVA08G08380.1"/>
    </source>
</evidence>
<keyword evidence="4" id="KW-0805">Transcription regulation</keyword>
<keyword evidence="5" id="KW-0238">DNA-binding</keyword>
<dbReference type="InterPro" id="IPR006936">
    <property type="entry name" value="ALOG_dom"/>
</dbReference>
<keyword evidence="3" id="KW-0217">Developmental protein</keyword>
<evidence type="ECO:0000256" key="2">
    <source>
        <dbReference type="ARBA" id="ARBA00010308"/>
    </source>
</evidence>
<keyword evidence="11" id="KW-1185">Reference proteome</keyword>
<dbReference type="PROSITE" id="PS51697">
    <property type="entry name" value="ALOG"/>
    <property type="match status" value="1"/>
</dbReference>
<feature type="region of interest" description="Disordered" evidence="8">
    <location>
        <begin position="90"/>
        <end position="112"/>
    </location>
</feature>
<evidence type="ECO:0000259" key="9">
    <source>
        <dbReference type="PROSITE" id="PS51697"/>
    </source>
</evidence>
<dbReference type="GO" id="GO:0009299">
    <property type="term" value="P:mRNA transcription"/>
    <property type="evidence" value="ECO:0007669"/>
    <property type="project" value="TreeGrafter"/>
</dbReference>
<dbReference type="OMA" id="RCRRDQP"/>
<keyword evidence="7" id="KW-0539">Nucleus</keyword>
<evidence type="ECO:0000256" key="5">
    <source>
        <dbReference type="ARBA" id="ARBA00023125"/>
    </source>
</evidence>
<dbReference type="HOGENOM" id="CLU_1386151_0_0_1"/>
<dbReference type="Proteomes" id="UP000006591">
    <property type="component" value="Chromosome 8"/>
</dbReference>
<evidence type="ECO:0000256" key="7">
    <source>
        <dbReference type="ARBA" id="ARBA00023242"/>
    </source>
</evidence>
<reference evidence="10" key="2">
    <citation type="submission" date="2018-04" db="EMBL/GenBank/DDBJ databases">
        <title>OnivRS2 (Oryza nivara Reference Sequence Version 2).</title>
        <authorList>
            <person name="Zhang J."/>
            <person name="Kudrna D."/>
            <person name="Lee S."/>
            <person name="Talag J."/>
            <person name="Rajasekar S."/>
            <person name="Welchert J."/>
            <person name="Hsing Y.-I."/>
            <person name="Wing R.A."/>
        </authorList>
    </citation>
    <scope>NUCLEOTIDE SEQUENCE [LARGE SCALE GENOMIC DNA]</scope>
    <source>
        <strain evidence="10">SL10</strain>
    </source>
</reference>
<dbReference type="PANTHER" id="PTHR31165">
    <property type="entry name" value="PROTEIN G1-LIKE2"/>
    <property type="match status" value="1"/>
</dbReference>
<proteinExistence type="inferred from homology"/>
<reference evidence="10" key="1">
    <citation type="submission" date="2015-04" db="UniProtKB">
        <authorList>
            <consortium name="EnsemblPlants"/>
        </authorList>
    </citation>
    <scope>IDENTIFICATION</scope>
    <source>
        <strain evidence="10">SL10</strain>
    </source>
</reference>
<evidence type="ECO:0000256" key="1">
    <source>
        <dbReference type="ARBA" id="ARBA00004123"/>
    </source>
</evidence>
<dbReference type="GO" id="GO:0003677">
    <property type="term" value="F:DNA binding"/>
    <property type="evidence" value="ECO:0007669"/>
    <property type="project" value="UniProtKB-KW"/>
</dbReference>